<evidence type="ECO:0000256" key="2">
    <source>
        <dbReference type="ARBA" id="ARBA00022475"/>
    </source>
</evidence>
<dbReference type="InterPro" id="IPR017452">
    <property type="entry name" value="GPCR_Rhodpsn_7TM"/>
</dbReference>
<dbReference type="AlphaFoldDB" id="A0A9N9RXW5"/>
<keyword evidence="6 10" id="KW-0472">Membrane</keyword>
<dbReference type="PRINTS" id="PR00237">
    <property type="entry name" value="GPCRRHODOPSN"/>
</dbReference>
<dbReference type="PROSITE" id="PS00237">
    <property type="entry name" value="G_PROTEIN_RECEP_F1_1"/>
    <property type="match status" value="1"/>
</dbReference>
<evidence type="ECO:0000256" key="7">
    <source>
        <dbReference type="ARBA" id="ARBA00023170"/>
    </source>
</evidence>
<comment type="similarity">
    <text evidence="10">Belongs to the G-protein coupled receptor 1 family. Vasopressin/oxytocin receptor subfamily.</text>
</comment>
<feature type="transmembrane region" description="Helical" evidence="10">
    <location>
        <begin position="134"/>
        <end position="156"/>
    </location>
</feature>
<keyword evidence="7 10" id="KW-0675">Receptor</keyword>
<organism evidence="12 13">
    <name type="scientific">Chironomus riparius</name>
    <dbReference type="NCBI Taxonomy" id="315576"/>
    <lineage>
        <taxon>Eukaryota</taxon>
        <taxon>Metazoa</taxon>
        <taxon>Ecdysozoa</taxon>
        <taxon>Arthropoda</taxon>
        <taxon>Hexapoda</taxon>
        <taxon>Insecta</taxon>
        <taxon>Pterygota</taxon>
        <taxon>Neoptera</taxon>
        <taxon>Endopterygota</taxon>
        <taxon>Diptera</taxon>
        <taxon>Nematocera</taxon>
        <taxon>Chironomoidea</taxon>
        <taxon>Chironomidae</taxon>
        <taxon>Chironominae</taxon>
        <taxon>Chironomus</taxon>
    </lineage>
</organism>
<evidence type="ECO:0000256" key="10">
    <source>
        <dbReference type="RuleBase" id="RU046427"/>
    </source>
</evidence>
<evidence type="ECO:0000256" key="9">
    <source>
        <dbReference type="ARBA" id="ARBA00023224"/>
    </source>
</evidence>
<proteinExistence type="inferred from homology"/>
<dbReference type="InterPro" id="IPR001817">
    <property type="entry name" value="Vasoprsn_rcpt"/>
</dbReference>
<name>A0A9N9RXW5_9DIPT</name>
<reference evidence="12" key="2">
    <citation type="submission" date="2022-10" db="EMBL/GenBank/DDBJ databases">
        <authorList>
            <consortium name="ENA_rothamsted_submissions"/>
            <consortium name="culmorum"/>
            <person name="King R."/>
        </authorList>
    </citation>
    <scope>NUCLEOTIDE SEQUENCE</scope>
</reference>
<dbReference type="CDD" id="cd15197">
    <property type="entry name" value="7tmA_NPSR"/>
    <property type="match status" value="1"/>
</dbReference>
<evidence type="ECO:0000256" key="6">
    <source>
        <dbReference type="ARBA" id="ARBA00023136"/>
    </source>
</evidence>
<evidence type="ECO:0000256" key="5">
    <source>
        <dbReference type="ARBA" id="ARBA00023040"/>
    </source>
</evidence>
<dbReference type="PRINTS" id="PR00896">
    <property type="entry name" value="VASOPRESSINR"/>
</dbReference>
<dbReference type="PANTHER" id="PTHR24224">
    <property type="entry name" value="CARDIOACCELERATORY PEPTIDE RECEPTOR-RELATED"/>
    <property type="match status" value="1"/>
</dbReference>
<dbReference type="Pfam" id="PF00001">
    <property type="entry name" value="7tm_1"/>
    <property type="match status" value="1"/>
</dbReference>
<reference evidence="12" key="1">
    <citation type="submission" date="2022-01" db="EMBL/GenBank/DDBJ databases">
        <authorList>
            <person name="King R."/>
        </authorList>
    </citation>
    <scope>NUCLEOTIDE SEQUENCE</scope>
</reference>
<feature type="transmembrane region" description="Helical" evidence="10">
    <location>
        <begin position="366"/>
        <end position="386"/>
    </location>
</feature>
<dbReference type="Proteomes" id="UP001153620">
    <property type="component" value="Chromosome 2"/>
</dbReference>
<dbReference type="GO" id="GO:0005000">
    <property type="term" value="F:vasopressin receptor activity"/>
    <property type="evidence" value="ECO:0007669"/>
    <property type="project" value="InterPro"/>
</dbReference>
<dbReference type="OrthoDB" id="5987909at2759"/>
<keyword evidence="2" id="KW-1003">Cell membrane</keyword>
<dbReference type="InterPro" id="IPR000276">
    <property type="entry name" value="GPCR_Rhodpsn"/>
</dbReference>
<comment type="subcellular location">
    <subcellularLocation>
        <location evidence="1 10">Cell membrane</location>
        <topology evidence="1 10">Multi-pass membrane protein</topology>
    </subcellularLocation>
</comment>
<dbReference type="PANTHER" id="PTHR24224:SF6">
    <property type="entry name" value="CARDIOACCELERATORY PEPTIDE RECEPTOR-RELATED"/>
    <property type="match status" value="1"/>
</dbReference>
<feature type="domain" description="G-protein coupled receptors family 1 profile" evidence="11">
    <location>
        <begin position="111"/>
        <end position="383"/>
    </location>
</feature>
<sequence>MSVIIMNISTTTAIPYPSTTNLSMALHNNDSVFESEQHIAYQTAAEYATMATTMTTIYDPTMASTLTTSTISSITKATTENVTTDEINQFYFYETEQFTVLWILFAVIVLGNSAVLVTLYLNKRKSRMNFFIKQLAIADLCVGLLNVMVDIVWRFTVTWEAGNLACKFIKFMQALVTYGSTYVLVALSIDRYDAITHPMNFSNCWKRAKLLVIFAWFFSGLFSIPLFILYEETVIQGVTQCWIELGDAWRWQLYMTLVSASLFFIPAIIITLCYAIIVKTIWDKGTYKVPKKDRKSRNRLSCDEDDRGSRRASSRGIIPRAKVKTIKMTFVIVIVFIACWSPYIVFDLLQVFDQIPKTQTNIAVATFIQSLAPLNSAANPLIYCLFSTQLMRGFKRTSAYRWLSKIFCCKDPGDHSSHKYLRGQRTLTSSTVTTSLTNSSARSVSIHRPHKVVNFDRQSTIIADTNSR</sequence>
<evidence type="ECO:0000313" key="12">
    <source>
        <dbReference type="EMBL" id="CAG9805415.1"/>
    </source>
</evidence>
<protein>
    <recommendedName>
        <fullName evidence="11">G-protein coupled receptors family 1 profile domain-containing protein</fullName>
    </recommendedName>
</protein>
<evidence type="ECO:0000313" key="13">
    <source>
        <dbReference type="Proteomes" id="UP001153620"/>
    </source>
</evidence>
<dbReference type="GO" id="GO:0008188">
    <property type="term" value="F:neuropeptide receptor activity"/>
    <property type="evidence" value="ECO:0007669"/>
    <property type="project" value="TreeGrafter"/>
</dbReference>
<dbReference type="EMBL" id="OU895878">
    <property type="protein sequence ID" value="CAG9805415.1"/>
    <property type="molecule type" value="Genomic_DNA"/>
</dbReference>
<keyword evidence="4 10" id="KW-1133">Transmembrane helix</keyword>
<evidence type="ECO:0000256" key="8">
    <source>
        <dbReference type="ARBA" id="ARBA00023180"/>
    </source>
</evidence>
<dbReference type="SUPFAM" id="SSF81321">
    <property type="entry name" value="Family A G protein-coupled receptor-like"/>
    <property type="match status" value="1"/>
</dbReference>
<dbReference type="FunFam" id="1.20.1070.10:FF:000188">
    <property type="entry name" value="Neuropeptide S receptor"/>
    <property type="match status" value="1"/>
</dbReference>
<dbReference type="PROSITE" id="PS50262">
    <property type="entry name" value="G_PROTEIN_RECEP_F1_2"/>
    <property type="match status" value="1"/>
</dbReference>
<gene>
    <name evidence="12" type="ORF">CHIRRI_LOCUS8287</name>
</gene>
<evidence type="ECO:0000259" key="11">
    <source>
        <dbReference type="PROSITE" id="PS50262"/>
    </source>
</evidence>
<feature type="transmembrane region" description="Helical" evidence="10">
    <location>
        <begin position="253"/>
        <end position="278"/>
    </location>
</feature>
<keyword evidence="13" id="KW-1185">Reference proteome</keyword>
<dbReference type="Gene3D" id="1.20.1070.10">
    <property type="entry name" value="Rhodopsin 7-helix transmembrane proteins"/>
    <property type="match status" value="1"/>
</dbReference>
<keyword evidence="9 10" id="KW-0807">Transducer</keyword>
<accession>A0A9N9RXW5</accession>
<feature type="transmembrane region" description="Helical" evidence="10">
    <location>
        <begin position="100"/>
        <end position="122"/>
    </location>
</feature>
<keyword evidence="3 10" id="KW-0812">Transmembrane</keyword>
<evidence type="ECO:0000256" key="3">
    <source>
        <dbReference type="ARBA" id="ARBA00022692"/>
    </source>
</evidence>
<keyword evidence="8 10" id="KW-0325">Glycoprotein</keyword>
<dbReference type="GO" id="GO:0005886">
    <property type="term" value="C:plasma membrane"/>
    <property type="evidence" value="ECO:0007669"/>
    <property type="project" value="UniProtKB-SubCell"/>
</dbReference>
<dbReference type="InterPro" id="IPR052665">
    <property type="entry name" value="Neuropeptide-GPCR"/>
</dbReference>
<feature type="transmembrane region" description="Helical" evidence="10">
    <location>
        <begin position="210"/>
        <end position="230"/>
    </location>
</feature>
<feature type="transmembrane region" description="Helical" evidence="10">
    <location>
        <begin position="328"/>
        <end position="346"/>
    </location>
</feature>
<evidence type="ECO:0000256" key="1">
    <source>
        <dbReference type="ARBA" id="ARBA00004651"/>
    </source>
</evidence>
<feature type="transmembrane region" description="Helical" evidence="10">
    <location>
        <begin position="168"/>
        <end position="189"/>
    </location>
</feature>
<keyword evidence="5 10" id="KW-0297">G-protein coupled receptor</keyword>
<evidence type="ECO:0000256" key="4">
    <source>
        <dbReference type="ARBA" id="ARBA00022989"/>
    </source>
</evidence>